<keyword evidence="1" id="KW-0472">Membrane</keyword>
<feature type="transmembrane region" description="Helical" evidence="1">
    <location>
        <begin position="99"/>
        <end position="122"/>
    </location>
</feature>
<keyword evidence="1" id="KW-0812">Transmembrane</keyword>
<evidence type="ECO:0000313" key="3">
    <source>
        <dbReference type="Proteomes" id="UP000308430"/>
    </source>
</evidence>
<dbReference type="OrthoDB" id="9790409at2"/>
<gene>
    <name evidence="2" type="ORF">E6C76_02515</name>
</gene>
<dbReference type="EMBL" id="SSOC01000001">
    <property type="protein sequence ID" value="THF67270.1"/>
    <property type="molecule type" value="Genomic_DNA"/>
</dbReference>
<dbReference type="InterPro" id="IPR046513">
    <property type="entry name" value="DUF6691"/>
</dbReference>
<sequence length="137" mass="13706">MKARETLGALAAGLLFGAGLIVSGMTDPAKVLAFLDVAGAWDPSLALVMVGAIGAAHLGYRATGRLDHGGGRVDAPLLIGSALFGAGWGLAGYCPGPAVVAGGALSPAAWILLPALLAGLWLTERWLARGPVEKPAQ</sequence>
<protein>
    <recommendedName>
        <fullName evidence="4">YeeE/YedE family protein</fullName>
    </recommendedName>
</protein>
<evidence type="ECO:0008006" key="4">
    <source>
        <dbReference type="Google" id="ProtNLM"/>
    </source>
</evidence>
<accession>A0A4S4B3M1</accession>
<keyword evidence="1" id="KW-1133">Transmembrane helix</keyword>
<comment type="caution">
    <text evidence="2">The sequence shown here is derived from an EMBL/GenBank/DDBJ whole genome shotgun (WGS) entry which is preliminary data.</text>
</comment>
<dbReference type="Proteomes" id="UP000308430">
    <property type="component" value="Unassembled WGS sequence"/>
</dbReference>
<evidence type="ECO:0000313" key="2">
    <source>
        <dbReference type="EMBL" id="THF67270.1"/>
    </source>
</evidence>
<evidence type="ECO:0000256" key="1">
    <source>
        <dbReference type="SAM" id="Phobius"/>
    </source>
</evidence>
<feature type="transmembrane region" description="Helical" evidence="1">
    <location>
        <begin position="75"/>
        <end position="93"/>
    </location>
</feature>
<keyword evidence="3" id="KW-1185">Reference proteome</keyword>
<name>A0A4S4B3M1_9RHOO</name>
<feature type="transmembrane region" description="Helical" evidence="1">
    <location>
        <begin position="43"/>
        <end position="63"/>
    </location>
</feature>
<reference evidence="2 3" key="1">
    <citation type="submission" date="2019-04" db="EMBL/GenBank/DDBJ databases">
        <title>Azoarcus nasutitermitis sp. nov. isolated from termite nest.</title>
        <authorList>
            <person name="Lin S.-Y."/>
            <person name="Hameed A."/>
            <person name="Hsu Y.-H."/>
            <person name="Young C.-C."/>
        </authorList>
    </citation>
    <scope>NUCLEOTIDE SEQUENCE [LARGE SCALE GENOMIC DNA]</scope>
    <source>
        <strain evidence="2 3">CC-YHH838</strain>
    </source>
</reference>
<proteinExistence type="predicted"/>
<dbReference type="Pfam" id="PF20398">
    <property type="entry name" value="DUF6691"/>
    <property type="match status" value="1"/>
</dbReference>
<dbReference type="AlphaFoldDB" id="A0A4S4B3M1"/>
<organism evidence="2 3">
    <name type="scientific">Pseudothauera nasutitermitis</name>
    <dbReference type="NCBI Taxonomy" id="2565930"/>
    <lineage>
        <taxon>Bacteria</taxon>
        <taxon>Pseudomonadati</taxon>
        <taxon>Pseudomonadota</taxon>
        <taxon>Betaproteobacteria</taxon>
        <taxon>Rhodocyclales</taxon>
        <taxon>Zoogloeaceae</taxon>
        <taxon>Pseudothauera</taxon>
    </lineage>
</organism>
<dbReference type="RefSeq" id="WP_136346679.1">
    <property type="nucleotide sequence ID" value="NZ_SSOC01000001.1"/>
</dbReference>